<accession>A0A7W5ZHR0</accession>
<dbReference type="Proteomes" id="UP000541352">
    <property type="component" value="Unassembled WGS sequence"/>
</dbReference>
<organism evidence="3 4">
    <name type="scientific">Runella defluvii</name>
    <dbReference type="NCBI Taxonomy" id="370973"/>
    <lineage>
        <taxon>Bacteria</taxon>
        <taxon>Pseudomonadati</taxon>
        <taxon>Bacteroidota</taxon>
        <taxon>Cytophagia</taxon>
        <taxon>Cytophagales</taxon>
        <taxon>Spirosomataceae</taxon>
        <taxon>Runella</taxon>
    </lineage>
</organism>
<evidence type="ECO:0000313" key="3">
    <source>
        <dbReference type="EMBL" id="MBB3837068.1"/>
    </source>
</evidence>
<feature type="signal peptide" evidence="2">
    <location>
        <begin position="1"/>
        <end position="19"/>
    </location>
</feature>
<evidence type="ECO:0000256" key="1">
    <source>
        <dbReference type="SAM" id="MobiDB-lite"/>
    </source>
</evidence>
<sequence length="302" mass="33731">MKTIAVNKLCYLVSICAFLVVSCEKPTPTPGEPTELSENFSGTPTAHAVSPADELDEASGLADSKKQAGFLWTHEDAGSPDRIYLLDRQGKIVANYTTPFINYDWEDMAVGPGPDANESYIYLADIGDNSNVRDIKQIYRFPEPSTLTSKITNFDWIRFRFPDGAYDSETLLLDPLTKDIYVVTKWLTNARVYRLAYPQSTTEVITAEKVGEMTVGADLTGGAISTIGTEVIVRGYTAIYYWKRKATETVGEVLLRAPTKSLPYIFEPQGEAVCFDLNNKGYFTLSERRNVPSVNLYFYARK</sequence>
<dbReference type="SUPFAM" id="SSF63829">
    <property type="entry name" value="Calcium-dependent phosphotriesterase"/>
    <property type="match status" value="1"/>
</dbReference>
<evidence type="ECO:0000256" key="2">
    <source>
        <dbReference type="SAM" id="SignalP"/>
    </source>
</evidence>
<dbReference type="PROSITE" id="PS51257">
    <property type="entry name" value="PROKAR_LIPOPROTEIN"/>
    <property type="match status" value="1"/>
</dbReference>
<dbReference type="RefSeq" id="WP_183971834.1">
    <property type="nucleotide sequence ID" value="NZ_JACIBY010000002.1"/>
</dbReference>
<name>A0A7W5ZHR0_9BACT</name>
<proteinExistence type="predicted"/>
<protein>
    <recommendedName>
        <fullName evidence="5">PE-PGRS family protein</fullName>
    </recommendedName>
</protein>
<reference evidence="3 4" key="1">
    <citation type="submission" date="2020-08" db="EMBL/GenBank/DDBJ databases">
        <title>Genomic Encyclopedia of Type Strains, Phase IV (KMG-IV): sequencing the most valuable type-strain genomes for metagenomic binning, comparative biology and taxonomic classification.</title>
        <authorList>
            <person name="Goeker M."/>
        </authorList>
    </citation>
    <scope>NUCLEOTIDE SEQUENCE [LARGE SCALE GENOMIC DNA]</scope>
    <source>
        <strain evidence="3 4">DSM 17976</strain>
    </source>
</reference>
<evidence type="ECO:0008006" key="5">
    <source>
        <dbReference type="Google" id="ProtNLM"/>
    </source>
</evidence>
<gene>
    <name evidence="3" type="ORF">FHS57_001062</name>
</gene>
<keyword evidence="2" id="KW-0732">Signal</keyword>
<feature type="region of interest" description="Disordered" evidence="1">
    <location>
        <begin position="27"/>
        <end position="48"/>
    </location>
</feature>
<keyword evidence="4" id="KW-1185">Reference proteome</keyword>
<comment type="caution">
    <text evidence="3">The sequence shown here is derived from an EMBL/GenBank/DDBJ whole genome shotgun (WGS) entry which is preliminary data.</text>
</comment>
<dbReference type="EMBL" id="JACIBY010000002">
    <property type="protein sequence ID" value="MBB3837068.1"/>
    <property type="molecule type" value="Genomic_DNA"/>
</dbReference>
<dbReference type="AlphaFoldDB" id="A0A7W5ZHR0"/>
<evidence type="ECO:0000313" key="4">
    <source>
        <dbReference type="Proteomes" id="UP000541352"/>
    </source>
</evidence>
<feature type="chain" id="PRO_5030802228" description="PE-PGRS family protein" evidence="2">
    <location>
        <begin position="20"/>
        <end position="302"/>
    </location>
</feature>